<dbReference type="InterPro" id="IPR013785">
    <property type="entry name" value="Aldolase_TIM"/>
</dbReference>
<evidence type="ECO:0000256" key="4">
    <source>
        <dbReference type="ARBA" id="ARBA00022605"/>
    </source>
</evidence>
<dbReference type="EMBL" id="CAEZYY010000051">
    <property type="protein sequence ID" value="CAB4769850.1"/>
    <property type="molecule type" value="Genomic_DNA"/>
</dbReference>
<comment type="pathway">
    <text evidence="1">Amino-acid biosynthesis; L-tryptophan biosynthesis; L-tryptophan from chorismate: step 3/5.</text>
</comment>
<dbReference type="GO" id="GO:0004640">
    <property type="term" value="F:phosphoribosylanthranilate isomerase activity"/>
    <property type="evidence" value="ECO:0007669"/>
    <property type="project" value="UniProtKB-EC"/>
</dbReference>
<proteinExistence type="inferred from homology"/>
<dbReference type="InterPro" id="IPR044643">
    <property type="entry name" value="TrpF_fam"/>
</dbReference>
<evidence type="ECO:0000256" key="6">
    <source>
        <dbReference type="ARBA" id="ARBA00023141"/>
    </source>
</evidence>
<dbReference type="UniPathway" id="UPA00035">
    <property type="reaction ID" value="UER00042"/>
</dbReference>
<dbReference type="InterPro" id="IPR011060">
    <property type="entry name" value="RibuloseP-bd_barrel"/>
</dbReference>
<sequence>MFVKICGITTEDDALLAVAMGADAVGFVFAPSPRQVTALAVYDIVRRLPPEVLTVGVFRNESPGRVVDIANRSGVKAVQLHGNERPEEAIEIARSIRRVYKAFPAGSPLVQRAREYPSDMVLVDSAQPGSGEVFDWTMVESVPKGLKVILAGGLTPDNVAHAIEVVDPWGVDVSSGVESSPGRKDPRKVRAFITAARAAAPEPYRGSDEMPYDWADE</sequence>
<dbReference type="InterPro" id="IPR001240">
    <property type="entry name" value="PRAI_dom"/>
</dbReference>
<dbReference type="Gene3D" id="3.20.20.70">
    <property type="entry name" value="Aldolase class I"/>
    <property type="match status" value="1"/>
</dbReference>
<dbReference type="AlphaFoldDB" id="A0A6J6VCI6"/>
<dbReference type="EC" id="5.3.1.24" evidence="3"/>
<organism evidence="9">
    <name type="scientific">freshwater metagenome</name>
    <dbReference type="NCBI Taxonomy" id="449393"/>
    <lineage>
        <taxon>unclassified sequences</taxon>
        <taxon>metagenomes</taxon>
        <taxon>ecological metagenomes</taxon>
    </lineage>
</organism>
<reference evidence="9" key="1">
    <citation type="submission" date="2020-05" db="EMBL/GenBank/DDBJ databases">
        <authorList>
            <person name="Chiriac C."/>
            <person name="Salcher M."/>
            <person name="Ghai R."/>
            <person name="Kavagutti S V."/>
        </authorList>
    </citation>
    <scope>NUCLEOTIDE SEQUENCE</scope>
</reference>
<evidence type="ECO:0000259" key="8">
    <source>
        <dbReference type="Pfam" id="PF00697"/>
    </source>
</evidence>
<keyword evidence="4" id="KW-0028">Amino-acid biosynthesis</keyword>
<dbReference type="GO" id="GO:0000162">
    <property type="term" value="P:L-tryptophan biosynthetic process"/>
    <property type="evidence" value="ECO:0007669"/>
    <property type="project" value="UniProtKB-UniPathway"/>
</dbReference>
<dbReference type="FunFam" id="3.20.20.70:FF:000075">
    <property type="entry name" value="Tryptophan biosynthesis protein TRP1"/>
    <property type="match status" value="1"/>
</dbReference>
<evidence type="ECO:0000313" key="9">
    <source>
        <dbReference type="EMBL" id="CAB4769850.1"/>
    </source>
</evidence>
<evidence type="ECO:0000256" key="7">
    <source>
        <dbReference type="ARBA" id="ARBA00023235"/>
    </source>
</evidence>
<dbReference type="PANTHER" id="PTHR42894:SF1">
    <property type="entry name" value="N-(5'-PHOSPHORIBOSYL)ANTHRANILATE ISOMERASE"/>
    <property type="match status" value="1"/>
</dbReference>
<protein>
    <recommendedName>
        <fullName evidence="3">phosphoribosylanthranilate isomerase</fullName>
        <ecNumber evidence="3">5.3.1.24</ecNumber>
    </recommendedName>
</protein>
<evidence type="ECO:0000256" key="1">
    <source>
        <dbReference type="ARBA" id="ARBA00004664"/>
    </source>
</evidence>
<keyword evidence="7" id="KW-0413">Isomerase</keyword>
<gene>
    <name evidence="9" type="ORF">UFOPK2806_02360</name>
    <name evidence="10" type="ORF">UFOPK4306_01867</name>
</gene>
<dbReference type="Pfam" id="PF00697">
    <property type="entry name" value="PRAI"/>
    <property type="match status" value="1"/>
</dbReference>
<evidence type="ECO:0000256" key="5">
    <source>
        <dbReference type="ARBA" id="ARBA00022822"/>
    </source>
</evidence>
<dbReference type="CDD" id="cd00405">
    <property type="entry name" value="PRAI"/>
    <property type="match status" value="1"/>
</dbReference>
<evidence type="ECO:0000256" key="2">
    <source>
        <dbReference type="ARBA" id="ARBA00007571"/>
    </source>
</evidence>
<name>A0A6J6VCI6_9ZZZZ</name>
<dbReference type="SUPFAM" id="SSF51366">
    <property type="entry name" value="Ribulose-phoshate binding barrel"/>
    <property type="match status" value="1"/>
</dbReference>
<comment type="similarity">
    <text evidence="2">Belongs to the TrpF family.</text>
</comment>
<evidence type="ECO:0000256" key="3">
    <source>
        <dbReference type="ARBA" id="ARBA00012572"/>
    </source>
</evidence>
<feature type="domain" description="N-(5'phosphoribosyl) anthranilate isomerase (PRAI)" evidence="8">
    <location>
        <begin position="3"/>
        <end position="194"/>
    </location>
</feature>
<keyword evidence="5" id="KW-0822">Tryptophan biosynthesis</keyword>
<dbReference type="EMBL" id="CAFBQP010000080">
    <property type="protein sequence ID" value="CAB5066612.1"/>
    <property type="molecule type" value="Genomic_DNA"/>
</dbReference>
<dbReference type="HAMAP" id="MF_00135">
    <property type="entry name" value="PRAI"/>
    <property type="match status" value="1"/>
</dbReference>
<keyword evidence="6" id="KW-0057">Aromatic amino acid biosynthesis</keyword>
<evidence type="ECO:0000313" key="10">
    <source>
        <dbReference type="EMBL" id="CAB5066612.1"/>
    </source>
</evidence>
<accession>A0A6J6VCI6</accession>
<dbReference type="PANTHER" id="PTHR42894">
    <property type="entry name" value="N-(5'-PHOSPHORIBOSYL)ANTHRANILATE ISOMERASE"/>
    <property type="match status" value="1"/>
</dbReference>